<dbReference type="InterPro" id="IPR050438">
    <property type="entry name" value="LMW_PTPase"/>
</dbReference>
<protein>
    <recommendedName>
        <fullName evidence="2">protein-tyrosine-phosphatase</fullName>
        <ecNumber evidence="2">3.1.3.48</ecNumber>
    </recommendedName>
</protein>
<evidence type="ECO:0000313" key="7">
    <source>
        <dbReference type="EMBL" id="WOQ69594.1"/>
    </source>
</evidence>
<feature type="active site" description="Proton donor" evidence="5">
    <location>
        <position position="134"/>
    </location>
</feature>
<dbReference type="Gene3D" id="3.40.50.2300">
    <property type="match status" value="1"/>
</dbReference>
<evidence type="ECO:0000256" key="5">
    <source>
        <dbReference type="PIRSR" id="PIRSR617867-1"/>
    </source>
</evidence>
<evidence type="ECO:0000256" key="1">
    <source>
        <dbReference type="ARBA" id="ARBA00011063"/>
    </source>
</evidence>
<organism evidence="7 8">
    <name type="scientific">Microbacterium limosum</name>
    <dbReference type="NCBI Taxonomy" id="3079935"/>
    <lineage>
        <taxon>Bacteria</taxon>
        <taxon>Bacillati</taxon>
        <taxon>Actinomycetota</taxon>
        <taxon>Actinomycetes</taxon>
        <taxon>Micrococcales</taxon>
        <taxon>Microbacteriaceae</taxon>
        <taxon>Microbacterium</taxon>
    </lineage>
</organism>
<evidence type="ECO:0000313" key="8">
    <source>
        <dbReference type="Proteomes" id="UP001329313"/>
    </source>
</evidence>
<evidence type="ECO:0000256" key="4">
    <source>
        <dbReference type="ARBA" id="ARBA00022912"/>
    </source>
</evidence>
<comment type="similarity">
    <text evidence="1">Belongs to the low molecular weight phosphotyrosine protein phosphatase family.</text>
</comment>
<gene>
    <name evidence="7" type="ORF">RYJ27_13020</name>
</gene>
<dbReference type="Proteomes" id="UP001329313">
    <property type="component" value="Chromosome"/>
</dbReference>
<dbReference type="AlphaFoldDB" id="A0AAU0MHF4"/>
<feature type="active site" description="Nucleophile" evidence="5">
    <location>
        <position position="16"/>
    </location>
</feature>
<dbReference type="PANTHER" id="PTHR11717">
    <property type="entry name" value="LOW MOLECULAR WEIGHT PROTEIN TYROSINE PHOSPHATASE"/>
    <property type="match status" value="1"/>
</dbReference>
<keyword evidence="4" id="KW-0904">Protein phosphatase</keyword>
<keyword evidence="8" id="KW-1185">Reference proteome</keyword>
<dbReference type="SUPFAM" id="SSF52788">
    <property type="entry name" value="Phosphotyrosine protein phosphatases I"/>
    <property type="match status" value="1"/>
</dbReference>
<feature type="active site" evidence="5">
    <location>
        <position position="22"/>
    </location>
</feature>
<dbReference type="PRINTS" id="PR00719">
    <property type="entry name" value="LMWPTPASE"/>
</dbReference>
<accession>A0AAU0MHF4</accession>
<dbReference type="InterPro" id="IPR023485">
    <property type="entry name" value="Ptyr_pPase"/>
</dbReference>
<dbReference type="EMBL" id="CP137080">
    <property type="protein sequence ID" value="WOQ69594.1"/>
    <property type="molecule type" value="Genomic_DNA"/>
</dbReference>
<reference evidence="7 8" key="1">
    <citation type="submission" date="2023-10" db="EMBL/GenBank/DDBJ databases">
        <title>Y20.</title>
        <authorList>
            <person name="Zhang G."/>
            <person name="Ding Y."/>
        </authorList>
    </citation>
    <scope>NUCLEOTIDE SEQUENCE [LARGE SCALE GENOMIC DNA]</scope>
    <source>
        <strain evidence="7 8">Y20</strain>
    </source>
</reference>
<dbReference type="Pfam" id="PF01451">
    <property type="entry name" value="LMWPc"/>
    <property type="match status" value="1"/>
</dbReference>
<dbReference type="InterPro" id="IPR036196">
    <property type="entry name" value="Ptyr_pPase_sf"/>
</dbReference>
<dbReference type="PANTHER" id="PTHR11717:SF7">
    <property type="entry name" value="LOW MOLECULAR WEIGHT PHOSPHOTYROSINE PROTEIN PHOSPHATASE"/>
    <property type="match status" value="1"/>
</dbReference>
<dbReference type="SMART" id="SM00226">
    <property type="entry name" value="LMWPc"/>
    <property type="match status" value="1"/>
</dbReference>
<feature type="domain" description="Phosphotyrosine protein phosphatase I" evidence="6">
    <location>
        <begin position="10"/>
        <end position="160"/>
    </location>
</feature>
<evidence type="ECO:0000256" key="3">
    <source>
        <dbReference type="ARBA" id="ARBA00022801"/>
    </source>
</evidence>
<dbReference type="InterPro" id="IPR017867">
    <property type="entry name" value="Tyr_phospatase_low_mol_wt"/>
</dbReference>
<dbReference type="CDD" id="cd16343">
    <property type="entry name" value="LMWPTP"/>
    <property type="match status" value="1"/>
</dbReference>
<evidence type="ECO:0000259" key="6">
    <source>
        <dbReference type="SMART" id="SM00226"/>
    </source>
</evidence>
<dbReference type="KEGG" id="mliy:RYJ27_13020"/>
<name>A0AAU0MHF4_9MICO</name>
<evidence type="ECO:0000256" key="2">
    <source>
        <dbReference type="ARBA" id="ARBA00013064"/>
    </source>
</evidence>
<proteinExistence type="inferred from homology"/>
<dbReference type="GO" id="GO:0004725">
    <property type="term" value="F:protein tyrosine phosphatase activity"/>
    <property type="evidence" value="ECO:0007669"/>
    <property type="project" value="UniProtKB-EC"/>
</dbReference>
<sequence length="181" mass="19779">MSRPDDSSAFRVVFVCTGNICRSPMADVVFRQMADAAGLSSRVASTSAATGDWHVGEQADHRTLAALERQGYDGRIHRARQFTLESFAANDLVVALDRSHERILRGWAPSEEDAGKVALLMSFEPRPHTLDVPDPYYAGPAMFDDVLGMIESATRSLFRQLEPALRSGSRSPFLTPPGALS</sequence>
<dbReference type="EC" id="3.1.3.48" evidence="2"/>
<keyword evidence="3 7" id="KW-0378">Hydrolase</keyword>